<proteinExistence type="predicted"/>
<dbReference type="Proteomes" id="UP001211907">
    <property type="component" value="Unassembled WGS sequence"/>
</dbReference>
<accession>A0AAD5SYB3</accession>
<evidence type="ECO:0000313" key="2">
    <source>
        <dbReference type="Proteomes" id="UP001211907"/>
    </source>
</evidence>
<organism evidence="1 2">
    <name type="scientific">Physocladia obscura</name>
    <dbReference type="NCBI Taxonomy" id="109957"/>
    <lineage>
        <taxon>Eukaryota</taxon>
        <taxon>Fungi</taxon>
        <taxon>Fungi incertae sedis</taxon>
        <taxon>Chytridiomycota</taxon>
        <taxon>Chytridiomycota incertae sedis</taxon>
        <taxon>Chytridiomycetes</taxon>
        <taxon>Chytridiales</taxon>
        <taxon>Chytriomycetaceae</taxon>
        <taxon>Physocladia</taxon>
    </lineage>
</organism>
<sequence length="173" mass="19750">PQILAQFNNLIAKYESITSELHNLSSSTILLKQLLVVPQHLPPSDPDSIPRVLLRTRLDQELLDADENTRDEFTEQFRRSHSSLSLPEPTVNQLEQQALRVELKGWVNLVDMHDSVVAHATAVLDETSEEVLREIKTRPPVVEGRKVSIVRMQAKFEELSRWLVTGGKYEDFS</sequence>
<dbReference type="EMBL" id="JADGJH010002226">
    <property type="protein sequence ID" value="KAJ3101377.1"/>
    <property type="molecule type" value="Genomic_DNA"/>
</dbReference>
<feature type="non-terminal residue" evidence="1">
    <location>
        <position position="1"/>
    </location>
</feature>
<keyword evidence="2" id="KW-1185">Reference proteome</keyword>
<dbReference type="AlphaFoldDB" id="A0AAD5SYB3"/>
<protein>
    <submittedName>
        <fullName evidence="1">Uncharacterized protein</fullName>
    </submittedName>
</protein>
<gene>
    <name evidence="1" type="ORF">HK100_004552</name>
</gene>
<name>A0AAD5SYB3_9FUNG</name>
<evidence type="ECO:0000313" key="1">
    <source>
        <dbReference type="EMBL" id="KAJ3101377.1"/>
    </source>
</evidence>
<comment type="caution">
    <text evidence="1">The sequence shown here is derived from an EMBL/GenBank/DDBJ whole genome shotgun (WGS) entry which is preliminary data.</text>
</comment>
<reference evidence="1" key="1">
    <citation type="submission" date="2020-05" db="EMBL/GenBank/DDBJ databases">
        <title>Phylogenomic resolution of chytrid fungi.</title>
        <authorList>
            <person name="Stajich J.E."/>
            <person name="Amses K."/>
            <person name="Simmons R."/>
            <person name="Seto K."/>
            <person name="Myers J."/>
            <person name="Bonds A."/>
            <person name="Quandt C.A."/>
            <person name="Barry K."/>
            <person name="Liu P."/>
            <person name="Grigoriev I."/>
            <person name="Longcore J.E."/>
            <person name="James T.Y."/>
        </authorList>
    </citation>
    <scope>NUCLEOTIDE SEQUENCE</scope>
    <source>
        <strain evidence="1">JEL0513</strain>
    </source>
</reference>